<dbReference type="EC" id="6.2.1.22" evidence="3"/>
<dbReference type="InterPro" id="IPR000182">
    <property type="entry name" value="GNAT_dom"/>
</dbReference>
<protein>
    <recommendedName>
        <fullName evidence="3">[Citrate [pro-3S]-lyase] ligase</fullName>
        <ecNumber evidence="3">6.2.1.22</ecNumber>
    </recommendedName>
</protein>
<dbReference type="GO" id="GO:0008771">
    <property type="term" value="F:[citrate (pro-3S)-lyase] ligase activity"/>
    <property type="evidence" value="ECO:0007669"/>
    <property type="project" value="UniProtKB-EC"/>
</dbReference>
<dbReference type="InterPro" id="IPR005216">
    <property type="entry name" value="Citrate_lyase_ligase"/>
</dbReference>
<comment type="caution">
    <text evidence="5">The sequence shown here is derived from an EMBL/GenBank/DDBJ whole genome shotgun (WGS) entry which is preliminary data.</text>
</comment>
<evidence type="ECO:0000256" key="1">
    <source>
        <dbReference type="ARBA" id="ARBA00022741"/>
    </source>
</evidence>
<organism evidence="5 6">
    <name type="scientific">Vibrio tritonius</name>
    <dbReference type="NCBI Taxonomy" id="1435069"/>
    <lineage>
        <taxon>Bacteria</taxon>
        <taxon>Pseudomonadati</taxon>
        <taxon>Pseudomonadota</taxon>
        <taxon>Gammaproteobacteria</taxon>
        <taxon>Vibrionales</taxon>
        <taxon>Vibrionaceae</taxon>
        <taxon>Vibrio</taxon>
    </lineage>
</organism>
<dbReference type="InterPro" id="IPR014729">
    <property type="entry name" value="Rossmann-like_a/b/a_fold"/>
</dbReference>
<comment type="function">
    <text evidence="3">Acetylation of prosthetic group (2-(5''-phosphoribosyl)-3'-dephosphocoenzyme-A) of the gamma subunit of citrate lyase.</text>
</comment>
<dbReference type="Gene3D" id="3.40.50.620">
    <property type="entry name" value="HUPs"/>
    <property type="match status" value="1"/>
</dbReference>
<dbReference type="CDD" id="cd02169">
    <property type="entry name" value="Citrate_lyase_ligase"/>
    <property type="match status" value="1"/>
</dbReference>
<dbReference type="InterPro" id="IPR013166">
    <property type="entry name" value="Citrate_lyase_ligase_C"/>
</dbReference>
<dbReference type="EMBL" id="JAIWIU010000205">
    <property type="protein sequence ID" value="MCA2018860.1"/>
    <property type="molecule type" value="Genomic_DNA"/>
</dbReference>
<evidence type="ECO:0000259" key="4">
    <source>
        <dbReference type="PROSITE" id="PS51186"/>
    </source>
</evidence>
<dbReference type="InterPro" id="IPR016181">
    <property type="entry name" value="Acyl_CoA_acyltransferase"/>
</dbReference>
<dbReference type="Proteomes" id="UP001199044">
    <property type="component" value="Unassembled WGS sequence"/>
</dbReference>
<keyword evidence="1 3" id="KW-0547">Nucleotide-binding</keyword>
<dbReference type="PROSITE" id="PS51186">
    <property type="entry name" value="GNAT"/>
    <property type="match status" value="1"/>
</dbReference>
<comment type="catalytic activity">
    <reaction evidence="3">
        <text>holo-[citrate lyase ACP] + acetate + ATP = acetyl-[citrate lyase ACP] + AMP + diphosphate</text>
        <dbReference type="Rhea" id="RHEA:23788"/>
        <dbReference type="Rhea" id="RHEA-COMP:10158"/>
        <dbReference type="Rhea" id="RHEA-COMP:13710"/>
        <dbReference type="ChEBI" id="CHEBI:30089"/>
        <dbReference type="ChEBI" id="CHEBI:30616"/>
        <dbReference type="ChEBI" id="CHEBI:33019"/>
        <dbReference type="ChEBI" id="CHEBI:82683"/>
        <dbReference type="ChEBI" id="CHEBI:137976"/>
        <dbReference type="ChEBI" id="CHEBI:456215"/>
        <dbReference type="EC" id="6.2.1.22"/>
    </reaction>
</comment>
<dbReference type="Gene3D" id="3.40.630.30">
    <property type="match status" value="1"/>
</dbReference>
<proteinExistence type="predicted"/>
<dbReference type="Pfam" id="PF08218">
    <property type="entry name" value="Citrate_ly_lig"/>
    <property type="match status" value="1"/>
</dbReference>
<dbReference type="PANTHER" id="PTHR40599:SF1">
    <property type="entry name" value="[CITRATE [PRO-3S]-LYASE] LIGASE"/>
    <property type="match status" value="1"/>
</dbReference>
<dbReference type="InterPro" id="IPR004821">
    <property type="entry name" value="Cyt_trans-like"/>
</dbReference>
<feature type="domain" description="N-acetyltransferase" evidence="4">
    <location>
        <begin position="5"/>
        <end position="130"/>
    </location>
</feature>
<evidence type="ECO:0000256" key="3">
    <source>
        <dbReference type="PIRNR" id="PIRNR005751"/>
    </source>
</evidence>
<evidence type="ECO:0000313" key="5">
    <source>
        <dbReference type="EMBL" id="MCA2018860.1"/>
    </source>
</evidence>
<dbReference type="NCBIfam" id="TIGR00125">
    <property type="entry name" value="cyt_tran_rel"/>
    <property type="match status" value="1"/>
</dbReference>
<dbReference type="Pfam" id="PF00583">
    <property type="entry name" value="Acetyltransf_1"/>
    <property type="match status" value="1"/>
</dbReference>
<gene>
    <name evidence="5" type="primary">citC</name>
    <name evidence="5" type="ORF">LDJ79_22295</name>
</gene>
<dbReference type="RefSeq" id="WP_225252154.1">
    <property type="nucleotide sequence ID" value="NZ_CP152307.1"/>
</dbReference>
<evidence type="ECO:0000256" key="2">
    <source>
        <dbReference type="ARBA" id="ARBA00022840"/>
    </source>
</evidence>
<dbReference type="SUPFAM" id="SSF52374">
    <property type="entry name" value="Nucleotidylyl transferase"/>
    <property type="match status" value="1"/>
</dbReference>
<reference evidence="6" key="1">
    <citation type="submission" date="2023-07" db="EMBL/GenBank/DDBJ databases">
        <title>Molecular identification of indigenous halophilic bacteria isolated from red sea cost, biodegradation of synthetic dyes and assessment of degraded metabolite toxicity.</title>
        <authorList>
            <person name="Chaieb K."/>
            <person name="Altayb H.N."/>
        </authorList>
    </citation>
    <scope>NUCLEOTIDE SEQUENCE [LARGE SCALE GENOMIC DNA]</scope>
    <source>
        <strain evidence="6">K20</strain>
    </source>
</reference>
<dbReference type="SUPFAM" id="SSF55729">
    <property type="entry name" value="Acyl-CoA N-acyltransferases (Nat)"/>
    <property type="match status" value="1"/>
</dbReference>
<keyword evidence="6" id="KW-1185">Reference proteome</keyword>
<keyword evidence="2 3" id="KW-0067">ATP-binding</keyword>
<sequence>MLESYTFSRISTKQSNRMLAIRQFLSLHELGIDEDVEHFVVAYQEDMEIIACGGLAGNVLKSIAISPDLQGTGFALKLMSELTSFAYELGRFNLFLFTKPANIVMFRQCGFHLVEKVEPNVALLENSPNRLKTYCQELSAKRKPGGKIGGIVMNANPFTLGHQYLIEKACLQCDWVHLFAVKEEGNEFSFADRLAMIRAGTEHLKNLTIHTGSDYIISRVTFPTYFIKDQQVINYAHTALDLKIFRNAIAPALGITHRFVGSEPLCPVTRHYNQAMRQWLEKDLEDECGPAIEVVEIERCQEGAEPISASRVRDLLRAEDIPSVRSLVPQTTYSYLNQHYIAPAQLPHSVATV</sequence>
<dbReference type="PIRSF" id="PIRSF005751">
    <property type="entry name" value="Acet_citr_lig"/>
    <property type="match status" value="1"/>
</dbReference>
<keyword evidence="3 5" id="KW-0436">Ligase</keyword>
<accession>A0ABS7YX06</accession>
<dbReference type="PANTHER" id="PTHR40599">
    <property type="entry name" value="[CITRATE [PRO-3S]-LYASE] LIGASE"/>
    <property type="match status" value="1"/>
</dbReference>
<evidence type="ECO:0000313" key="6">
    <source>
        <dbReference type="Proteomes" id="UP001199044"/>
    </source>
</evidence>
<dbReference type="NCBIfam" id="TIGR00124">
    <property type="entry name" value="cit_ly_ligase"/>
    <property type="match status" value="1"/>
</dbReference>
<dbReference type="SMART" id="SM00764">
    <property type="entry name" value="Citrate_ly_lig"/>
    <property type="match status" value="1"/>
</dbReference>
<name>A0ABS7YX06_9VIBR</name>